<dbReference type="PANTHER" id="PTHR12661">
    <property type="entry name" value="PETER PAN-RELATED"/>
    <property type="match status" value="1"/>
</dbReference>
<reference evidence="2 3" key="1">
    <citation type="submission" date="2015-01" db="EMBL/GenBank/DDBJ databases">
        <title>Evolution of Trichinella species and genotypes.</title>
        <authorList>
            <person name="Korhonen P.K."/>
            <person name="Edoardo P."/>
            <person name="Giuseppe L.R."/>
            <person name="Gasser R.B."/>
        </authorList>
    </citation>
    <scope>NUCLEOTIDE SEQUENCE [LARGE SCALE GENOMIC DNA]</scope>
    <source>
        <strain evidence="2">ISS588</strain>
    </source>
</reference>
<dbReference type="GO" id="GO:0006364">
    <property type="term" value="P:rRNA processing"/>
    <property type="evidence" value="ECO:0007669"/>
    <property type="project" value="InterPro"/>
</dbReference>
<dbReference type="InterPro" id="IPR039467">
    <property type="entry name" value="TFIIIB_B''_Myb"/>
</dbReference>
<dbReference type="InterPro" id="IPR045112">
    <property type="entry name" value="PPAN-like"/>
</dbReference>
<proteinExistence type="predicted"/>
<protein>
    <submittedName>
        <fullName evidence="2">Suppressor of SWI4 1-like protein</fullName>
    </submittedName>
</protein>
<keyword evidence="3" id="KW-1185">Reference proteome</keyword>
<evidence type="ECO:0000259" key="1">
    <source>
        <dbReference type="PROSITE" id="PS50833"/>
    </source>
</evidence>
<dbReference type="EMBL" id="JYDS01000289">
    <property type="protein sequence ID" value="KRZ17943.1"/>
    <property type="molecule type" value="Genomic_DNA"/>
</dbReference>
<evidence type="ECO:0000313" key="2">
    <source>
        <dbReference type="EMBL" id="KRZ17943.1"/>
    </source>
</evidence>
<dbReference type="Pfam" id="PF04427">
    <property type="entry name" value="Brix"/>
    <property type="match status" value="1"/>
</dbReference>
<dbReference type="GO" id="GO:0030687">
    <property type="term" value="C:preribosome, large subunit precursor"/>
    <property type="evidence" value="ECO:0007669"/>
    <property type="project" value="TreeGrafter"/>
</dbReference>
<dbReference type="AlphaFoldDB" id="A0A0V1I662"/>
<gene>
    <name evidence="2" type="primary">Ppan</name>
    <name evidence="2" type="ORF">T4B_12233</name>
</gene>
<comment type="caution">
    <text evidence="2">The sequence shown here is derived from an EMBL/GenBank/DDBJ whole genome shotgun (WGS) entry which is preliminary data.</text>
</comment>
<dbReference type="GO" id="GO:0000027">
    <property type="term" value="P:ribosomal large subunit assembly"/>
    <property type="evidence" value="ECO:0007669"/>
    <property type="project" value="TreeGrafter"/>
</dbReference>
<dbReference type="PROSITE" id="PS50833">
    <property type="entry name" value="BRIX"/>
    <property type="match status" value="1"/>
</dbReference>
<evidence type="ECO:0000313" key="3">
    <source>
        <dbReference type="Proteomes" id="UP000054805"/>
    </source>
</evidence>
<dbReference type="SMART" id="SM00879">
    <property type="entry name" value="Brix"/>
    <property type="match status" value="1"/>
</dbReference>
<dbReference type="Pfam" id="PF15963">
    <property type="entry name" value="Myb_DNA-bind_7"/>
    <property type="match status" value="1"/>
</dbReference>
<accession>A0A0V1I662</accession>
<organism evidence="2 3">
    <name type="scientific">Trichinella pseudospiralis</name>
    <name type="common">Parasitic roundworm</name>
    <dbReference type="NCBI Taxonomy" id="6337"/>
    <lineage>
        <taxon>Eukaryota</taxon>
        <taxon>Metazoa</taxon>
        <taxon>Ecdysozoa</taxon>
        <taxon>Nematoda</taxon>
        <taxon>Enoplea</taxon>
        <taxon>Dorylaimia</taxon>
        <taxon>Trichinellida</taxon>
        <taxon>Trichinellidae</taxon>
        <taxon>Trichinella</taxon>
    </lineage>
</organism>
<name>A0A0V1I662_TRIPS</name>
<sequence>MLKSLFFTFVKNFEFSTATKEHFQVKVNNLFITFEKAATCKQTDSVATYRTHPSNIDNLEIRLESGSTLMNAESVNSNDKTVNSGIRNENPDFVGKTVAESSNKFLVRSSTALCHRWWKFKKVNSNFYVFVQRDLLKAEKSKIVPGKKLLLKNSSFTESSAAQKSFQDTSRNVLPSSRWQYSNRIKAQRRWSQEDTNKFYELLTTMGTDFDLMSHCFPDRKNRERVELAFGKVDLFRKSKMEKQHVNNVKNISSQCEFVTANITEERIIMARKRRGKMVRRARASAGCQEPESLKKAPHSFIFHRGRVGSYVRRLIGDLRKTFSPFSAAKLKIRKSNTLKDFVSIAGPLSVSHMLIFTRSESYLNMRLIRLPRGPTLMFRVLEYTLAKDVVSALRKSVHSKWQPNFAPLLIFNGFDNDTNNNVKLTHTMFQTMLPSLNVDSIKLNNIRRCVLFTYDKETEEIEFRQYAIKVVPSGVSKQAKVFLKNKVPDLGRHQDISDFFIQPQCLSESEQEGEVEGNVVELPQEINAPGCKNATEVAVRLIEMGPRLRMQLIKIEEGISNGPVLFNRFVQTSEGETNEEIENTSTTVQRETRKSISSKIRRRRRRRIKGCVKN</sequence>
<dbReference type="Proteomes" id="UP000054805">
    <property type="component" value="Unassembled WGS sequence"/>
</dbReference>
<feature type="domain" description="Brix" evidence="1">
    <location>
        <begin position="298"/>
        <end position="562"/>
    </location>
</feature>
<dbReference type="GO" id="GO:0019843">
    <property type="term" value="F:rRNA binding"/>
    <property type="evidence" value="ECO:0007669"/>
    <property type="project" value="InterPro"/>
</dbReference>
<dbReference type="InterPro" id="IPR007109">
    <property type="entry name" value="Brix"/>
</dbReference>
<dbReference type="PANTHER" id="PTHR12661:SF5">
    <property type="entry name" value="SUPPRESSOR OF SWI4 1 HOMOLOG"/>
    <property type="match status" value="1"/>
</dbReference>